<keyword evidence="3" id="KW-0735">Signal-anchor</keyword>
<evidence type="ECO:0000256" key="3">
    <source>
        <dbReference type="ARBA" id="ARBA00022968"/>
    </source>
</evidence>
<dbReference type="Pfam" id="PF03816">
    <property type="entry name" value="LytR_cpsA_psr"/>
    <property type="match status" value="1"/>
</dbReference>
<comment type="caution">
    <text evidence="7">The sequence shown here is derived from an EMBL/GenBank/DDBJ whole genome shotgun (WGS) entry which is preliminary data.</text>
</comment>
<sequence>MSNWARMLVIFVGLGIVGIIGYSGWKMVSPPKQELKWHEIKGSTFNVNDEKIKQVKGQLIENQEKINLSDMQPFTVLMLGVDTDTLSGRSDTMILATVNPKKNSISMLSIPRDSRVKICGKNTYEKITHAHAYGTETAICTVQQAFGVPINYYVKINFKGFQEAVDALGGLDMYVEKDITFRDRIRHEEFTLKQGQQKLDGYQALNYARFRKDGEGDYGRMRRQQQVIKAMVNQTKDTRNVTTFAKLLGILGENMETNLSKKEMLGLMMHFKDFNGESMENIDMKSYPKYIPPYSFVIIEDKEMQRVSAELKQRLAN</sequence>
<dbReference type="InterPro" id="IPR050922">
    <property type="entry name" value="LytR/CpsA/Psr_CW_biosynth"/>
</dbReference>
<dbReference type="Proteomes" id="UP000076482">
    <property type="component" value="Unassembled WGS sequence"/>
</dbReference>
<gene>
    <name evidence="7" type="ORF">B4088_0480</name>
</gene>
<organism evidence="7 8">
    <name type="scientific">Bacillus cereus</name>
    <dbReference type="NCBI Taxonomy" id="1396"/>
    <lineage>
        <taxon>Bacteria</taxon>
        <taxon>Bacillati</taxon>
        <taxon>Bacillota</taxon>
        <taxon>Bacilli</taxon>
        <taxon>Bacillales</taxon>
        <taxon>Bacillaceae</taxon>
        <taxon>Bacillus</taxon>
        <taxon>Bacillus cereus group</taxon>
    </lineage>
</organism>
<name>A0A162PHI0_BACCE</name>
<feature type="domain" description="Cell envelope-related transcriptional attenuator" evidence="6">
    <location>
        <begin position="89"/>
        <end position="236"/>
    </location>
</feature>
<proteinExistence type="inferred from homology"/>
<evidence type="ECO:0000256" key="4">
    <source>
        <dbReference type="ARBA" id="ARBA00022989"/>
    </source>
</evidence>
<reference evidence="7 8" key="1">
    <citation type="submission" date="2015-09" db="EMBL/GenBank/DDBJ databases">
        <title>Bacillus cereus food isolates.</title>
        <authorList>
            <person name="Boekhorst J."/>
        </authorList>
    </citation>
    <scope>NUCLEOTIDE SEQUENCE [LARGE SCALE GENOMIC DNA]</scope>
    <source>
        <strain evidence="7 8">B4088</strain>
    </source>
</reference>
<evidence type="ECO:0000256" key="1">
    <source>
        <dbReference type="ARBA" id="ARBA00006068"/>
    </source>
</evidence>
<dbReference type="InterPro" id="IPR004474">
    <property type="entry name" value="LytR_CpsA_psr"/>
</dbReference>
<evidence type="ECO:0000313" key="7">
    <source>
        <dbReference type="EMBL" id="KZD72019.1"/>
    </source>
</evidence>
<feature type="transmembrane region" description="Helical" evidence="5">
    <location>
        <begin position="7"/>
        <end position="25"/>
    </location>
</feature>
<keyword evidence="4 5" id="KW-1133">Transmembrane helix</keyword>
<dbReference type="EMBL" id="LJKE01000015">
    <property type="protein sequence ID" value="KZD72019.1"/>
    <property type="molecule type" value="Genomic_DNA"/>
</dbReference>
<dbReference type="AlphaFoldDB" id="A0A162PHI0"/>
<dbReference type="PATRIC" id="fig|1396.535.peg.4232"/>
<evidence type="ECO:0000256" key="2">
    <source>
        <dbReference type="ARBA" id="ARBA00022692"/>
    </source>
</evidence>
<dbReference type="GO" id="GO:0071555">
    <property type="term" value="P:cell wall organization"/>
    <property type="evidence" value="ECO:0007669"/>
    <property type="project" value="UniProtKB-KW"/>
</dbReference>
<accession>A0A162PHI0</accession>
<keyword evidence="5" id="KW-0472">Membrane</keyword>
<dbReference type="NCBIfam" id="TIGR00350">
    <property type="entry name" value="lytR_cpsA_psr"/>
    <property type="match status" value="1"/>
</dbReference>
<keyword evidence="2 5" id="KW-0812">Transmembrane</keyword>
<comment type="similarity">
    <text evidence="1">Belongs to the LytR/CpsA/Psr (LCP) family.</text>
</comment>
<evidence type="ECO:0000259" key="6">
    <source>
        <dbReference type="Pfam" id="PF03816"/>
    </source>
</evidence>
<evidence type="ECO:0000256" key="5">
    <source>
        <dbReference type="SAM" id="Phobius"/>
    </source>
</evidence>
<dbReference type="PANTHER" id="PTHR33392:SF6">
    <property type="entry name" value="POLYISOPRENYL-TEICHOIC ACID--PEPTIDOGLYCAN TEICHOIC ACID TRANSFERASE TAGU"/>
    <property type="match status" value="1"/>
</dbReference>
<dbReference type="PANTHER" id="PTHR33392">
    <property type="entry name" value="POLYISOPRENYL-TEICHOIC ACID--PEPTIDOGLYCAN TEICHOIC ACID TRANSFERASE TAGU"/>
    <property type="match status" value="1"/>
</dbReference>
<evidence type="ECO:0000313" key="8">
    <source>
        <dbReference type="Proteomes" id="UP000076482"/>
    </source>
</evidence>
<dbReference type="Gene3D" id="3.40.630.190">
    <property type="entry name" value="LCP protein"/>
    <property type="match status" value="1"/>
</dbReference>
<protein>
    <submittedName>
        <fullName evidence="7">Cell envelope-associated transcriptional attenuator LytR-CpsA-Psr subfamily F2</fullName>
    </submittedName>
</protein>
<dbReference type="RefSeq" id="WP_063259706.1">
    <property type="nucleotide sequence ID" value="NZ_LJKE01000015.1"/>
</dbReference>